<dbReference type="KEGG" id="mng:MNEG_5974"/>
<feature type="compositionally biased region" description="Low complexity" evidence="1">
    <location>
        <begin position="216"/>
        <end position="234"/>
    </location>
</feature>
<feature type="compositionally biased region" description="Gly residues" evidence="1">
    <location>
        <begin position="91"/>
        <end position="107"/>
    </location>
</feature>
<protein>
    <submittedName>
        <fullName evidence="2">Uncharacterized protein</fullName>
    </submittedName>
</protein>
<evidence type="ECO:0000313" key="3">
    <source>
        <dbReference type="Proteomes" id="UP000054498"/>
    </source>
</evidence>
<name>A0A0D2N876_9CHLO</name>
<feature type="region of interest" description="Disordered" evidence="1">
    <location>
        <begin position="216"/>
        <end position="243"/>
    </location>
</feature>
<accession>A0A0D2N876</accession>
<evidence type="ECO:0000313" key="2">
    <source>
        <dbReference type="EMBL" id="KIZ01986.1"/>
    </source>
</evidence>
<feature type="region of interest" description="Disordered" evidence="1">
    <location>
        <begin position="272"/>
        <end position="305"/>
    </location>
</feature>
<dbReference type="AlphaFoldDB" id="A0A0D2N876"/>
<feature type="compositionally biased region" description="Acidic residues" evidence="1">
    <location>
        <begin position="76"/>
        <end position="88"/>
    </location>
</feature>
<dbReference type="OrthoDB" id="17798at2759"/>
<evidence type="ECO:0000256" key="1">
    <source>
        <dbReference type="SAM" id="MobiDB-lite"/>
    </source>
</evidence>
<proteinExistence type="predicted"/>
<dbReference type="GeneID" id="25738850"/>
<keyword evidence="3" id="KW-1185">Reference proteome</keyword>
<sequence>MQPRWLTYMPEGARLAALQVLVAAARGPAALRVLARDMRHRLETPQERLQRSWLQPERRPLFEAALACDNAGSGDGDADEAAADEDSDGAGTEGGEGPAPGGRWCGGGAAEEDLDFVMVQHEAAAMSAMAAPLPPPPAAAPVMMAAAAPATMMQRDMQGRVLQSARAAKRARVAPKETKEWAEAAWWKQDGRQAPPETIEESFFWAAWADHLAAASEAASAAPQPPAAAGATPARQLPPAFLPEDLTDAPKSISSALAALAVLGLRMDGEPVADDTDGGVAGDGRTPGGGRGFSRGPAPGGGGGGGAAITAHVPCLVYARQTARVAGGDTDGGAGGVVVGVVVAERLYEAARPTLVDPESGEEVEASVEGPLVAGRPYARDIVIPEGALPLEGKPPTLAHQITLGPYSCHVSTMHFYFPRPGTFAQPTPSVTRGGRAAWLPAAPPRPLTVQGPGEAAAPADGGVAARGAAPFDWEAFVRRAPPSEVLRYLETGDLSVADPLSLVTRHCGDAGFFSAAVAALSSRGVYDEDIWKWAVKHGHKAALRQLLPGTDLVRDLGVPLVAPLVTVGDVAGDAGYVRHLEYYPWVNSYCRPIPDEDGWGEDSHCAGVWHSSQIREQYAAFLAQQLFLGPSLTPHAGLQAWRKRFQQASATAAAAAAAATPGAAVADAAAAMSADSEDNEPLLTLGGFDPEGRLLVRSRGVTSLRVSAYTVDAELLFTSDPFGQAALGGGGGGGGGGLGRVAFVRPTASATVPVAAAAGGDGGGEGGLALSALRLSEVLRGVDDSSSILVEVSGGGLTRTAHRFASRLQVHVSEALGLATALVAPLRGATGATGPAAAAAPAVGAYVKVFARSGPKGAPWFHKDGYTDIRGRFDYAASTTAGAAGDQRPSEFALLVLLAGAGAAACRAAAPPSQ</sequence>
<feature type="compositionally biased region" description="Gly residues" evidence="1">
    <location>
        <begin position="279"/>
        <end position="305"/>
    </location>
</feature>
<reference evidence="2 3" key="1">
    <citation type="journal article" date="2013" name="BMC Genomics">
        <title>Reconstruction of the lipid metabolism for the microalga Monoraphidium neglectum from its genome sequence reveals characteristics suitable for biofuel production.</title>
        <authorList>
            <person name="Bogen C."/>
            <person name="Al-Dilaimi A."/>
            <person name="Albersmeier A."/>
            <person name="Wichmann J."/>
            <person name="Grundmann M."/>
            <person name="Rupp O."/>
            <person name="Lauersen K.J."/>
            <person name="Blifernez-Klassen O."/>
            <person name="Kalinowski J."/>
            <person name="Goesmann A."/>
            <person name="Mussgnug J.H."/>
            <person name="Kruse O."/>
        </authorList>
    </citation>
    <scope>NUCLEOTIDE SEQUENCE [LARGE SCALE GENOMIC DNA]</scope>
    <source>
        <strain evidence="2 3">SAG 48.87</strain>
    </source>
</reference>
<dbReference type="EMBL" id="KK101150">
    <property type="protein sequence ID" value="KIZ01986.1"/>
    <property type="molecule type" value="Genomic_DNA"/>
</dbReference>
<dbReference type="RefSeq" id="XP_013901005.1">
    <property type="nucleotide sequence ID" value="XM_014045551.1"/>
</dbReference>
<dbReference type="STRING" id="145388.A0A0D2N876"/>
<dbReference type="Proteomes" id="UP000054498">
    <property type="component" value="Unassembled WGS sequence"/>
</dbReference>
<gene>
    <name evidence="2" type="ORF">MNEG_5974</name>
</gene>
<organism evidence="2 3">
    <name type="scientific">Monoraphidium neglectum</name>
    <dbReference type="NCBI Taxonomy" id="145388"/>
    <lineage>
        <taxon>Eukaryota</taxon>
        <taxon>Viridiplantae</taxon>
        <taxon>Chlorophyta</taxon>
        <taxon>core chlorophytes</taxon>
        <taxon>Chlorophyceae</taxon>
        <taxon>CS clade</taxon>
        <taxon>Sphaeropleales</taxon>
        <taxon>Selenastraceae</taxon>
        <taxon>Monoraphidium</taxon>
    </lineage>
</organism>
<feature type="region of interest" description="Disordered" evidence="1">
    <location>
        <begin position="68"/>
        <end position="107"/>
    </location>
</feature>